<sequence length="641" mass="74276">QNIVYCKMTKDVKFLEIEFEQDETEDLFETKEVYKNNYRLLVMLKYIYIGGADIGFWWSVWLLSDFYRPIQTYGLYSYLRGYGLIIFANLLYLILRVAFKDTFSVFWETHHRSVYPTAIVTYKRVYQQKSLKFRLIKKTFPICIYILVIGFIQIWRGLFATFGVLIDLLHTKYSVNPILSCVVAQMFVALTLAFTQKNNAINLCPTHKMYKYDELYFTDHLFFLNLFGNFRQPKPSEVSHQAPEVLEHFCETIQNPNFLDVPGTPNLSASRLSDGDFDVVEFATARLINALQRNRLREKFKQSCTSLSSLRQEGENFDPVNTWKMVIQLVLEKQEFEEGTKVTSSKKISLQSSRKISVHTRETKKSRKISSVLVTPRSAPLTRKMSTTHDAPQETHKAMRKSNHLSPFDAMPGGGIRVNVRALEALQSDSSSDEELAALETKDQSDDEIKTSTMATDQSLHTTTTKVEQPSHPKKRLASSLKRPHVPNLLQRDNIVTLRERYMIKFFGWLYAIHHRQVFLHIFGGLFWSTTWKLFDFATESIFTKTASDIPGLVLIAIFCHSMNHLVLFRFKEMASKIHWKTFWEFFCGLFTVCLWAPTWYAWDLLLNSIGASYMEEVCWSLNVLAFLPLALLGLSINTAL</sequence>
<dbReference type="Proteomes" id="UP000594262">
    <property type="component" value="Unplaced"/>
</dbReference>
<evidence type="ECO:0000256" key="1">
    <source>
        <dbReference type="SAM" id="MobiDB-lite"/>
    </source>
</evidence>
<feature type="transmembrane region" description="Helical" evidence="2">
    <location>
        <begin position="177"/>
        <end position="195"/>
    </location>
</feature>
<feature type="transmembrane region" description="Helical" evidence="2">
    <location>
        <begin position="583"/>
        <end position="602"/>
    </location>
</feature>
<feature type="compositionally biased region" description="Polar residues" evidence="1">
    <location>
        <begin position="451"/>
        <end position="468"/>
    </location>
</feature>
<keyword evidence="2" id="KW-0472">Membrane</keyword>
<feature type="region of interest" description="Disordered" evidence="1">
    <location>
        <begin position="427"/>
        <end position="480"/>
    </location>
</feature>
<evidence type="ECO:0000256" key="2">
    <source>
        <dbReference type="SAM" id="Phobius"/>
    </source>
</evidence>
<keyword evidence="4" id="KW-1185">Reference proteome</keyword>
<dbReference type="AlphaFoldDB" id="A0A7M5WYH9"/>
<keyword evidence="2" id="KW-1133">Transmembrane helix</keyword>
<proteinExistence type="predicted"/>
<feature type="transmembrane region" description="Helical" evidence="2">
    <location>
        <begin position="142"/>
        <end position="165"/>
    </location>
</feature>
<name>A0A7M5WYH9_9CNID</name>
<keyword evidence="2" id="KW-0812">Transmembrane</keyword>
<feature type="transmembrane region" description="Helical" evidence="2">
    <location>
        <begin position="622"/>
        <end position="640"/>
    </location>
</feature>
<feature type="transmembrane region" description="Helical" evidence="2">
    <location>
        <begin position="509"/>
        <end position="530"/>
    </location>
</feature>
<feature type="transmembrane region" description="Helical" evidence="2">
    <location>
        <begin position="550"/>
        <end position="571"/>
    </location>
</feature>
<dbReference type="EnsemblMetazoa" id="CLYHEMT015139.1">
    <property type="protein sequence ID" value="CLYHEMP015139.1"/>
    <property type="gene ID" value="CLYHEMG015139"/>
</dbReference>
<organism evidence="3 4">
    <name type="scientific">Clytia hemisphaerica</name>
    <dbReference type="NCBI Taxonomy" id="252671"/>
    <lineage>
        <taxon>Eukaryota</taxon>
        <taxon>Metazoa</taxon>
        <taxon>Cnidaria</taxon>
        <taxon>Hydrozoa</taxon>
        <taxon>Hydroidolina</taxon>
        <taxon>Leptothecata</taxon>
        <taxon>Obeliida</taxon>
        <taxon>Clytiidae</taxon>
        <taxon>Clytia</taxon>
    </lineage>
</organism>
<feature type="compositionally biased region" description="Basic and acidic residues" evidence="1">
    <location>
        <begin position="440"/>
        <end position="450"/>
    </location>
</feature>
<protein>
    <submittedName>
        <fullName evidence="3">Uncharacterized protein</fullName>
    </submittedName>
</protein>
<accession>A0A7M5WYH9</accession>
<evidence type="ECO:0000313" key="4">
    <source>
        <dbReference type="Proteomes" id="UP000594262"/>
    </source>
</evidence>
<feature type="transmembrane region" description="Helical" evidence="2">
    <location>
        <begin position="40"/>
        <end position="63"/>
    </location>
</feature>
<feature type="region of interest" description="Disordered" evidence="1">
    <location>
        <begin position="383"/>
        <end position="410"/>
    </location>
</feature>
<reference evidence="3" key="1">
    <citation type="submission" date="2021-01" db="UniProtKB">
        <authorList>
            <consortium name="EnsemblMetazoa"/>
        </authorList>
    </citation>
    <scope>IDENTIFICATION</scope>
</reference>
<dbReference type="OrthoDB" id="6037212at2759"/>
<feature type="transmembrane region" description="Helical" evidence="2">
    <location>
        <begin position="75"/>
        <end position="95"/>
    </location>
</feature>
<evidence type="ECO:0000313" key="3">
    <source>
        <dbReference type="EnsemblMetazoa" id="CLYHEMP015139.1"/>
    </source>
</evidence>